<keyword evidence="3" id="KW-1003">Cell membrane</keyword>
<dbReference type="CDD" id="cd07185">
    <property type="entry name" value="OmpA_C-like"/>
    <property type="match status" value="1"/>
</dbReference>
<keyword evidence="5 8" id="KW-1133">Transmembrane helix</keyword>
<dbReference type="AlphaFoldDB" id="A0A7G3GBR8"/>
<keyword evidence="4 8" id="KW-0812">Transmembrane</keyword>
<evidence type="ECO:0000259" key="9">
    <source>
        <dbReference type="PROSITE" id="PS51123"/>
    </source>
</evidence>
<dbReference type="PROSITE" id="PS51123">
    <property type="entry name" value="OMPA_2"/>
    <property type="match status" value="1"/>
</dbReference>
<organism evidence="10 11">
    <name type="scientific">Iodobacter fluviatilis</name>
    <dbReference type="NCBI Taxonomy" id="537"/>
    <lineage>
        <taxon>Bacteria</taxon>
        <taxon>Pseudomonadati</taxon>
        <taxon>Pseudomonadota</taxon>
        <taxon>Betaproteobacteria</taxon>
        <taxon>Neisseriales</taxon>
        <taxon>Chitinibacteraceae</taxon>
        <taxon>Iodobacter</taxon>
    </lineage>
</organism>
<reference evidence="10 11" key="1">
    <citation type="submission" date="2018-01" db="EMBL/GenBank/DDBJ databases">
        <title>Genome sequence of Iodobacter sp. strain PCH194 isolated from Indian Trans-Himalaya.</title>
        <authorList>
            <person name="Kumar V."/>
            <person name="Thakur V."/>
            <person name="Kumar S."/>
            <person name="Singh D."/>
        </authorList>
    </citation>
    <scope>NUCLEOTIDE SEQUENCE [LARGE SCALE GENOMIC DNA]</scope>
    <source>
        <strain evidence="10 11">PCH194</strain>
    </source>
</reference>
<evidence type="ECO:0000256" key="8">
    <source>
        <dbReference type="SAM" id="Phobius"/>
    </source>
</evidence>
<dbReference type="Gene3D" id="3.30.1330.60">
    <property type="entry name" value="OmpA-like domain"/>
    <property type="match status" value="1"/>
</dbReference>
<dbReference type="Proteomes" id="UP000515917">
    <property type="component" value="Chromosome"/>
</dbReference>
<dbReference type="PANTHER" id="PTHR30329:SF20">
    <property type="entry name" value="EXPORTED PROTEIN"/>
    <property type="match status" value="1"/>
</dbReference>
<evidence type="ECO:0000256" key="7">
    <source>
        <dbReference type="PROSITE-ProRule" id="PRU00473"/>
    </source>
</evidence>
<gene>
    <name evidence="10" type="ORF">C1H71_16565</name>
</gene>
<name>A0A7G3GBR8_9NEIS</name>
<evidence type="ECO:0000256" key="5">
    <source>
        <dbReference type="ARBA" id="ARBA00022989"/>
    </source>
</evidence>
<dbReference type="InterPro" id="IPR036737">
    <property type="entry name" value="OmpA-like_sf"/>
</dbReference>
<dbReference type="KEGG" id="ifl:C1H71_16565"/>
<dbReference type="GO" id="GO:0005886">
    <property type="term" value="C:plasma membrane"/>
    <property type="evidence" value="ECO:0007669"/>
    <property type="project" value="UniProtKB-SubCell"/>
</dbReference>
<feature type="transmembrane region" description="Helical" evidence="8">
    <location>
        <begin position="20"/>
        <end position="37"/>
    </location>
</feature>
<evidence type="ECO:0000256" key="2">
    <source>
        <dbReference type="ARBA" id="ARBA00008914"/>
    </source>
</evidence>
<dbReference type="EMBL" id="CP025781">
    <property type="protein sequence ID" value="QBC44990.1"/>
    <property type="molecule type" value="Genomic_DNA"/>
</dbReference>
<dbReference type="Pfam" id="PF00691">
    <property type="entry name" value="OmpA"/>
    <property type="match status" value="1"/>
</dbReference>
<keyword evidence="10" id="KW-0969">Cilium</keyword>
<protein>
    <submittedName>
        <fullName evidence="10">Flagellar motor protein MotD</fullName>
    </submittedName>
</protein>
<dbReference type="NCBIfam" id="NF006541">
    <property type="entry name" value="PRK09038.1"/>
    <property type="match status" value="1"/>
</dbReference>
<evidence type="ECO:0000256" key="3">
    <source>
        <dbReference type="ARBA" id="ARBA00022475"/>
    </source>
</evidence>
<evidence type="ECO:0000313" key="11">
    <source>
        <dbReference type="Proteomes" id="UP000515917"/>
    </source>
</evidence>
<dbReference type="InterPro" id="IPR050330">
    <property type="entry name" value="Bact_OuterMem_StrucFunc"/>
</dbReference>
<comment type="similarity">
    <text evidence="2">Belongs to the MotB family.</text>
</comment>
<dbReference type="Pfam" id="PF13677">
    <property type="entry name" value="MotB_plug"/>
    <property type="match status" value="1"/>
</dbReference>
<dbReference type="InterPro" id="IPR006665">
    <property type="entry name" value="OmpA-like"/>
</dbReference>
<evidence type="ECO:0000313" key="10">
    <source>
        <dbReference type="EMBL" id="QBC44990.1"/>
    </source>
</evidence>
<dbReference type="PANTHER" id="PTHR30329">
    <property type="entry name" value="STATOR ELEMENT OF FLAGELLAR MOTOR COMPLEX"/>
    <property type="match status" value="1"/>
</dbReference>
<proteinExistence type="inferred from homology"/>
<keyword evidence="10" id="KW-0966">Cell projection</keyword>
<dbReference type="InterPro" id="IPR025713">
    <property type="entry name" value="MotB-like_N_dom"/>
</dbReference>
<dbReference type="RefSeq" id="WP_130107501.1">
    <property type="nucleotide sequence ID" value="NZ_CP025781.1"/>
</dbReference>
<accession>A0A7G3GBR8</accession>
<keyword evidence="10" id="KW-0282">Flagellum</keyword>
<evidence type="ECO:0000256" key="6">
    <source>
        <dbReference type="ARBA" id="ARBA00023136"/>
    </source>
</evidence>
<evidence type="ECO:0000256" key="4">
    <source>
        <dbReference type="ARBA" id="ARBA00022692"/>
    </source>
</evidence>
<dbReference type="SUPFAM" id="SSF103088">
    <property type="entry name" value="OmpA-like"/>
    <property type="match status" value="1"/>
</dbReference>
<feature type="domain" description="OmpA-like" evidence="9">
    <location>
        <begin position="127"/>
        <end position="247"/>
    </location>
</feature>
<comment type="subcellular location">
    <subcellularLocation>
        <location evidence="1">Cell membrane</location>
        <topology evidence="1">Single-pass membrane protein</topology>
    </subcellularLocation>
</comment>
<sequence length="271" mass="29333">MARKHRHEEHENHERWLVSYADFITLLFAFFVVMYAISSVNEGKYKVLSNSMVDAFKQTPTTKEVIKQNQPVAGAPDKLVVLNAVSPPTPSPKVAEQTQKMQGMAGDLKKSLGALIDQGKVRVTQSKRGIAVEISDSVLFDTAKADLHTESATALIAVAEMVKNTDNLIQIEGNTDNLPMRSGQFPSNWELSAARAASVVRLFVDVGVAPQRLVAIGYGEFRPQGSNDTPEGRASNRRVTLNILADNKDEVAVLPTTPDKPAAAAPAASAK</sequence>
<keyword evidence="6 7" id="KW-0472">Membrane</keyword>
<keyword evidence="11" id="KW-1185">Reference proteome</keyword>
<evidence type="ECO:0000256" key="1">
    <source>
        <dbReference type="ARBA" id="ARBA00004162"/>
    </source>
</evidence>